<organism evidence="3 4">
    <name type="scientific">Clavelina lepadiformis</name>
    <name type="common">Light-bulb sea squirt</name>
    <name type="synonym">Ascidia lepadiformis</name>
    <dbReference type="NCBI Taxonomy" id="159417"/>
    <lineage>
        <taxon>Eukaryota</taxon>
        <taxon>Metazoa</taxon>
        <taxon>Chordata</taxon>
        <taxon>Tunicata</taxon>
        <taxon>Ascidiacea</taxon>
        <taxon>Aplousobranchia</taxon>
        <taxon>Clavelinidae</taxon>
        <taxon>Clavelina</taxon>
    </lineage>
</organism>
<evidence type="ECO:0000313" key="3">
    <source>
        <dbReference type="EMBL" id="CAK8678012.1"/>
    </source>
</evidence>
<evidence type="ECO:0000256" key="2">
    <source>
        <dbReference type="SAM" id="SignalP"/>
    </source>
</evidence>
<feature type="signal peptide" evidence="2">
    <location>
        <begin position="1"/>
        <end position="20"/>
    </location>
</feature>
<proteinExistence type="predicted"/>
<reference evidence="3 4" key="1">
    <citation type="submission" date="2024-02" db="EMBL/GenBank/DDBJ databases">
        <authorList>
            <person name="Daric V."/>
            <person name="Darras S."/>
        </authorList>
    </citation>
    <scope>NUCLEOTIDE SEQUENCE [LARGE SCALE GENOMIC DNA]</scope>
</reference>
<keyword evidence="4" id="KW-1185">Reference proteome</keyword>
<evidence type="ECO:0000256" key="1">
    <source>
        <dbReference type="SAM" id="MobiDB-lite"/>
    </source>
</evidence>
<sequence length="101" mass="11461">MHMLTILGVIFVIFSLSHEGKPLLYPGLRKIKGQLPAKIDEGIEKAGKKMTDLENRFGRNWNDVLQGTLHSIDPDDFEPGQMTSNEDEFSEEIDDFKKQLG</sequence>
<name>A0ABP0FEA2_CLALP</name>
<feature type="compositionally biased region" description="Acidic residues" evidence="1">
    <location>
        <begin position="85"/>
        <end position="94"/>
    </location>
</feature>
<keyword evidence="2" id="KW-0732">Signal</keyword>
<feature type="region of interest" description="Disordered" evidence="1">
    <location>
        <begin position="72"/>
        <end position="101"/>
    </location>
</feature>
<evidence type="ECO:0000313" key="4">
    <source>
        <dbReference type="Proteomes" id="UP001642483"/>
    </source>
</evidence>
<accession>A0ABP0FEA2</accession>
<protein>
    <submittedName>
        <fullName evidence="3">Uncharacterized protein</fullName>
    </submittedName>
</protein>
<gene>
    <name evidence="3" type="ORF">CVLEPA_LOCUS7977</name>
</gene>
<dbReference type="EMBL" id="CAWYQH010000046">
    <property type="protein sequence ID" value="CAK8678012.1"/>
    <property type="molecule type" value="Genomic_DNA"/>
</dbReference>
<dbReference type="Proteomes" id="UP001642483">
    <property type="component" value="Unassembled WGS sequence"/>
</dbReference>
<feature type="chain" id="PRO_5046886397" evidence="2">
    <location>
        <begin position="21"/>
        <end position="101"/>
    </location>
</feature>
<comment type="caution">
    <text evidence="3">The sequence shown here is derived from an EMBL/GenBank/DDBJ whole genome shotgun (WGS) entry which is preliminary data.</text>
</comment>